<keyword evidence="2" id="KW-1185">Reference proteome</keyword>
<accession>A0A9D4GJB1</accession>
<organism evidence="1 2">
    <name type="scientific">Dreissena polymorpha</name>
    <name type="common">Zebra mussel</name>
    <name type="synonym">Mytilus polymorpha</name>
    <dbReference type="NCBI Taxonomy" id="45954"/>
    <lineage>
        <taxon>Eukaryota</taxon>
        <taxon>Metazoa</taxon>
        <taxon>Spiralia</taxon>
        <taxon>Lophotrochozoa</taxon>
        <taxon>Mollusca</taxon>
        <taxon>Bivalvia</taxon>
        <taxon>Autobranchia</taxon>
        <taxon>Heteroconchia</taxon>
        <taxon>Euheterodonta</taxon>
        <taxon>Imparidentia</taxon>
        <taxon>Neoheterodontei</taxon>
        <taxon>Myida</taxon>
        <taxon>Dreissenoidea</taxon>
        <taxon>Dreissenidae</taxon>
        <taxon>Dreissena</taxon>
    </lineage>
</organism>
<protein>
    <submittedName>
        <fullName evidence="1">Uncharacterized protein</fullName>
    </submittedName>
</protein>
<proteinExistence type="predicted"/>
<reference evidence="1" key="1">
    <citation type="journal article" date="2019" name="bioRxiv">
        <title>The Genome of the Zebra Mussel, Dreissena polymorpha: A Resource for Invasive Species Research.</title>
        <authorList>
            <person name="McCartney M.A."/>
            <person name="Auch B."/>
            <person name="Kono T."/>
            <person name="Mallez S."/>
            <person name="Zhang Y."/>
            <person name="Obille A."/>
            <person name="Becker A."/>
            <person name="Abrahante J.E."/>
            <person name="Garbe J."/>
            <person name="Badalamenti J.P."/>
            <person name="Herman A."/>
            <person name="Mangelson H."/>
            <person name="Liachko I."/>
            <person name="Sullivan S."/>
            <person name="Sone E.D."/>
            <person name="Koren S."/>
            <person name="Silverstein K.A.T."/>
            <person name="Beckman K.B."/>
            <person name="Gohl D.M."/>
        </authorList>
    </citation>
    <scope>NUCLEOTIDE SEQUENCE</scope>
    <source>
        <strain evidence="1">Duluth1</strain>
        <tissue evidence="1">Whole animal</tissue>
    </source>
</reference>
<sequence length="99" mass="10487">MSLSVAVTIAATVFSFARTTRDVADRPTPTNITGALVVHDLAMVGALRVAVDARPTRLAHAVVTAYWADQSVNTLLLTAVPKPACLTSGAQKYIRIILI</sequence>
<dbReference type="EMBL" id="JAIWYP010000005">
    <property type="protein sequence ID" value="KAH3816448.1"/>
    <property type="molecule type" value="Genomic_DNA"/>
</dbReference>
<reference evidence="1" key="2">
    <citation type="submission" date="2020-11" db="EMBL/GenBank/DDBJ databases">
        <authorList>
            <person name="McCartney M.A."/>
            <person name="Auch B."/>
            <person name="Kono T."/>
            <person name="Mallez S."/>
            <person name="Becker A."/>
            <person name="Gohl D.M."/>
            <person name="Silverstein K.A.T."/>
            <person name="Koren S."/>
            <person name="Bechman K.B."/>
            <person name="Herman A."/>
            <person name="Abrahante J.E."/>
            <person name="Garbe J."/>
        </authorList>
    </citation>
    <scope>NUCLEOTIDE SEQUENCE</scope>
    <source>
        <strain evidence="1">Duluth1</strain>
        <tissue evidence="1">Whole animal</tissue>
    </source>
</reference>
<dbReference type="Proteomes" id="UP000828390">
    <property type="component" value="Unassembled WGS sequence"/>
</dbReference>
<gene>
    <name evidence="1" type="ORF">DPMN_117964</name>
</gene>
<evidence type="ECO:0000313" key="2">
    <source>
        <dbReference type="Proteomes" id="UP000828390"/>
    </source>
</evidence>
<comment type="caution">
    <text evidence="1">The sequence shown here is derived from an EMBL/GenBank/DDBJ whole genome shotgun (WGS) entry which is preliminary data.</text>
</comment>
<dbReference type="AlphaFoldDB" id="A0A9D4GJB1"/>
<evidence type="ECO:0000313" key="1">
    <source>
        <dbReference type="EMBL" id="KAH3816448.1"/>
    </source>
</evidence>
<name>A0A9D4GJB1_DREPO</name>